<name>A0AA35WA30_GEOBA</name>
<comment type="caution">
    <text evidence="3">The sequence shown here is derived from an EMBL/GenBank/DDBJ whole genome shotgun (WGS) entry which is preliminary data.</text>
</comment>
<evidence type="ECO:0000313" key="4">
    <source>
        <dbReference type="Proteomes" id="UP001174909"/>
    </source>
</evidence>
<dbReference type="EMBL" id="CASHTH010000757">
    <property type="protein sequence ID" value="CAI8007240.1"/>
    <property type="molecule type" value="Genomic_DNA"/>
</dbReference>
<evidence type="ECO:0000259" key="2">
    <source>
        <dbReference type="PROSITE" id="PS50234"/>
    </source>
</evidence>
<keyword evidence="4" id="KW-1185">Reference proteome</keyword>
<feature type="region of interest" description="Disordered" evidence="1">
    <location>
        <begin position="752"/>
        <end position="772"/>
    </location>
</feature>
<reference evidence="3" key="1">
    <citation type="submission" date="2023-03" db="EMBL/GenBank/DDBJ databases">
        <authorList>
            <person name="Steffen K."/>
            <person name="Cardenas P."/>
        </authorList>
    </citation>
    <scope>NUCLEOTIDE SEQUENCE</scope>
</reference>
<dbReference type="PANTHER" id="PTHR46478">
    <property type="entry name" value="VON WILLEBRAND FACTOR A DOMAIN-CONTAINING PROTEIN 3A"/>
    <property type="match status" value="1"/>
</dbReference>
<dbReference type="PANTHER" id="PTHR46478:SF1">
    <property type="entry name" value="VON WILLEBRAND FACTOR A DOMAIN-CONTAINING PROTEIN 3A"/>
    <property type="match status" value="1"/>
</dbReference>
<feature type="compositionally biased region" description="Basic residues" evidence="1">
    <location>
        <begin position="760"/>
        <end position="772"/>
    </location>
</feature>
<dbReference type="InterPro" id="IPR002035">
    <property type="entry name" value="VWF_A"/>
</dbReference>
<proteinExistence type="predicted"/>
<organism evidence="3 4">
    <name type="scientific">Geodia barretti</name>
    <name type="common">Barrett's horny sponge</name>
    <dbReference type="NCBI Taxonomy" id="519541"/>
    <lineage>
        <taxon>Eukaryota</taxon>
        <taxon>Metazoa</taxon>
        <taxon>Porifera</taxon>
        <taxon>Demospongiae</taxon>
        <taxon>Heteroscleromorpha</taxon>
        <taxon>Tetractinellida</taxon>
        <taxon>Astrophorina</taxon>
        <taxon>Geodiidae</taxon>
        <taxon>Geodia</taxon>
    </lineage>
</organism>
<dbReference type="Gene3D" id="3.40.50.410">
    <property type="entry name" value="von Willebrand factor, type A domain"/>
    <property type="match status" value="1"/>
</dbReference>
<dbReference type="SUPFAM" id="SSF53300">
    <property type="entry name" value="vWA-like"/>
    <property type="match status" value="1"/>
</dbReference>
<accession>A0AA35WA30</accession>
<dbReference type="Proteomes" id="UP001174909">
    <property type="component" value="Unassembled WGS sequence"/>
</dbReference>
<dbReference type="InterPro" id="IPR036465">
    <property type="entry name" value="vWFA_dom_sf"/>
</dbReference>
<feature type="domain" description="VWFA" evidence="2">
    <location>
        <begin position="900"/>
        <end position="1077"/>
    </location>
</feature>
<dbReference type="Pfam" id="PF13768">
    <property type="entry name" value="VWA_3"/>
    <property type="match status" value="3"/>
</dbReference>
<feature type="compositionally biased region" description="Basic and acidic residues" evidence="1">
    <location>
        <begin position="163"/>
        <end position="172"/>
    </location>
</feature>
<dbReference type="PROSITE" id="PS50234">
    <property type="entry name" value="VWFA"/>
    <property type="match status" value="1"/>
</dbReference>
<dbReference type="AlphaFoldDB" id="A0AA35WA30"/>
<evidence type="ECO:0000256" key="1">
    <source>
        <dbReference type="SAM" id="MobiDB-lite"/>
    </source>
</evidence>
<evidence type="ECO:0000313" key="3">
    <source>
        <dbReference type="EMBL" id="CAI8007240.1"/>
    </source>
</evidence>
<gene>
    <name evidence="3" type="ORF">GBAR_LOCUS5113</name>
</gene>
<protein>
    <submittedName>
        <fullName evidence="3">von Willebrand factor A domain-containing protein 3A</fullName>
    </submittedName>
</protein>
<feature type="region of interest" description="Disordered" evidence="1">
    <location>
        <begin position="148"/>
        <end position="172"/>
    </location>
</feature>
<sequence length="1098" mass="124428">MSSPELTSDPCLDEKETAWPVLHSLPSLQLTLQSVLRDSTIPHTPPLIEFPLKTEVETPETTLQQPLRFCVFQLTICITIASMLLRSGLPRARLESQQLSRKISQLRSTVDIYQKRLLHLQEGSRALFGEIRGHRVCLMVDTSSQHAFQERKDEGSECEEDDSKDKEEKEGEQRSIFAECKRSLTQLFEEQLSRKNKVYILETADIPPTPLNFRKNKQRSKMVAGQWVEGLKGSGVCSLLSGLKRALALTDIDTLLIVLGSKPQEEKHTLVEFLRGRSSRIHVHWVAHLCDSRTREMLSELASEMGAHYHSYSQSRGSDHYSVEDTEIDTVGAELSQAEETISELDLLQSGNISDKVLHILIQLNIACCKFEDESPLCSTEDNPLPVTSREWLEKQSLEASGLNIYHVLAPNAYRQVKTAVTHSPDNLSIVSSVVYDEMMPQFTWHDGTLKYLHVDVHLLENYQVQVEAHISQLRQRLNWLTSGSRVPFGVIAEKSVLVVVELSAATLPFASHLQNCLCLLLLEQVARTEEFNIMRIGDESCSWRPSLTQKSPQSLSDAWVWLLSQSPSGSAASLVPALETALNHGREIGVYLILSSLPREKTETICSFLQEKTSTQQRVNVVFYRHRPRTENHAVAGMSFEEGYYANEQELTHRLQKIATAGHGRFHSFKGPDIVSSDDIEALVKELQKAQDHLRMAENILSDYRSFCKRFVPPPISPSPTLPPSDPPPLYPRPTTAFLCRLNAASRMIRRSASDSHLSRRQHRQRQNNRRTKTCGFYLDKNLEKGFSPERWAPFGAPVRKKPQKAESESTPEWLMKYGLESLGLKFSKFEVSKSHALSHRKTHRHINKNGEIVELYADHQALKKFTQRLMQARESYSQKLREIGKGWRNALGCVSESKVLFLVDISSSMAIGFKDLQAALADFLQNKPHSLKFFNLVAYSSCVKQWQETLAPVHDETMTSAAEWLSQLRPEGSSCLLHALKLSLESGVKNIYLITDGTADHTHNFLLSQVPQLRTWYGDHWKIHTVAFHCSLESSFSFLRDLAHGTGGRYHSYPWGDPDDPSTKLLQNRYLGDDVLKLVQETSSAEDQLYKASQYL</sequence>